<evidence type="ECO:0000313" key="12">
    <source>
        <dbReference type="EMBL" id="KAF0714412.1"/>
    </source>
</evidence>
<evidence type="ECO:0000256" key="6">
    <source>
        <dbReference type="RuleBase" id="RU363034"/>
    </source>
</evidence>
<feature type="chain" id="PRO_5033436880" evidence="9">
    <location>
        <begin position="19"/>
        <end position="404"/>
    </location>
</feature>
<evidence type="ECO:0000256" key="1">
    <source>
        <dbReference type="ARBA" id="ARBA00007664"/>
    </source>
</evidence>
<evidence type="ECO:0000256" key="2">
    <source>
        <dbReference type="ARBA" id="ARBA00022729"/>
    </source>
</evidence>
<dbReference type="SUPFAM" id="SSF50494">
    <property type="entry name" value="Trypsin-like serine proteases"/>
    <property type="match status" value="1"/>
</dbReference>
<feature type="transmembrane region" description="Helical" evidence="8">
    <location>
        <begin position="368"/>
        <end position="387"/>
    </location>
</feature>
<dbReference type="CDD" id="cd00190">
    <property type="entry name" value="Tryp_SPc"/>
    <property type="match status" value="1"/>
</dbReference>
<comment type="similarity">
    <text evidence="1">Belongs to the peptidase S1 family.</text>
</comment>
<evidence type="ECO:0000256" key="8">
    <source>
        <dbReference type="SAM" id="Phobius"/>
    </source>
</evidence>
<dbReference type="InterPro" id="IPR033116">
    <property type="entry name" value="TRYPSIN_SER"/>
</dbReference>
<dbReference type="GO" id="GO:0006508">
    <property type="term" value="P:proteolysis"/>
    <property type="evidence" value="ECO:0007669"/>
    <property type="project" value="UniProtKB-KW"/>
</dbReference>
<keyword evidence="3" id="KW-0843">Virulence</keyword>
<dbReference type="PROSITE" id="PS50240">
    <property type="entry name" value="TRYPSIN_DOM"/>
    <property type="match status" value="1"/>
</dbReference>
<evidence type="ECO:0000256" key="5">
    <source>
        <dbReference type="ARBA" id="ARBA00023180"/>
    </source>
</evidence>
<sequence>MHRIHAIVTALLVATAYADEIEIVGGTEAAVGKHLYVTGLRQTATKSDQCGGSLIAPNVVLTAAHCTGHGLNYVSIGTHYLSGTQDGEQIMVKQEIKHPQYDSSTESNDFAILLLERNSTIAPVQVSFDNVTEGTPTIVRGWGTLSSGGSQPNVLMEVEVDALNNTKCAQLLAPNTVDDTMLCAGGKLGEDSCQGDSGGPLTIEQNGNEVLVGVVSWGDGCAQQDKPGVYSRISAARAFIEPYLKKPPATTTATPTTTKPPTTTKAPVTTTTKPTTTKPPTTTRATTTKPPTTTKATTTKPPTTTRATTTKPPTTTRATTTAKPTTTKPVTTTKAPTTTARPGTTRPSTLLETLWAPRVAVDGTLRDMSVMVGGFVVACVVAAFVYIKAKASSYDKSDEHYTAM</sequence>
<dbReference type="AlphaFoldDB" id="A0A485KIA6"/>
<accession>A0A485KIA6</accession>
<reference evidence="11" key="2">
    <citation type="submission" date="2019-06" db="EMBL/GenBank/DDBJ databases">
        <title>Genomics analysis of Aphanomyces spp. identifies a new class of oomycete effector associated with host adaptation.</title>
        <authorList>
            <person name="Gaulin E."/>
        </authorList>
    </citation>
    <scope>NUCLEOTIDE SEQUENCE</scope>
    <source>
        <strain evidence="11">CBS 578.67</strain>
    </source>
</reference>
<dbReference type="SMART" id="SM00020">
    <property type="entry name" value="Tryp_SPc"/>
    <property type="match status" value="1"/>
</dbReference>
<evidence type="ECO:0000256" key="7">
    <source>
        <dbReference type="SAM" id="MobiDB-lite"/>
    </source>
</evidence>
<feature type="region of interest" description="Disordered" evidence="7">
    <location>
        <begin position="246"/>
        <end position="346"/>
    </location>
</feature>
<evidence type="ECO:0000313" key="14">
    <source>
        <dbReference type="EMBL" id="VFT84312.1"/>
    </source>
</evidence>
<reference evidence="14 15" key="1">
    <citation type="submission" date="2019-03" db="EMBL/GenBank/DDBJ databases">
        <authorList>
            <person name="Gaulin E."/>
            <person name="Dumas B."/>
        </authorList>
    </citation>
    <scope>NUCLEOTIDE SEQUENCE [LARGE SCALE GENOMIC DNA]</scope>
    <source>
        <strain evidence="14">CBS 568.67</strain>
    </source>
</reference>
<keyword evidence="8" id="KW-0812">Transmembrane</keyword>
<evidence type="ECO:0000313" key="11">
    <source>
        <dbReference type="EMBL" id="KAF0704268.1"/>
    </source>
</evidence>
<dbReference type="PROSITE" id="PS00135">
    <property type="entry name" value="TRYPSIN_SER"/>
    <property type="match status" value="1"/>
</dbReference>
<dbReference type="InterPro" id="IPR001314">
    <property type="entry name" value="Peptidase_S1A"/>
</dbReference>
<protein>
    <submittedName>
        <fullName evidence="13">Aste57867_3884 protein</fullName>
    </submittedName>
    <submittedName>
        <fullName evidence="14">Aste57867_7397 protein</fullName>
    </submittedName>
</protein>
<dbReference type="EMBL" id="CAADRA010003967">
    <property type="protein sequence ID" value="VFT84312.1"/>
    <property type="molecule type" value="Genomic_DNA"/>
</dbReference>
<feature type="signal peptide" evidence="9">
    <location>
        <begin position="1"/>
        <end position="18"/>
    </location>
</feature>
<dbReference type="EMBL" id="CAADRA010000799">
    <property type="protein sequence ID" value="VFT81029.1"/>
    <property type="molecule type" value="Genomic_DNA"/>
</dbReference>
<dbReference type="InterPro" id="IPR009003">
    <property type="entry name" value="Peptidase_S1_PA"/>
</dbReference>
<dbReference type="EMBL" id="VJMH01003955">
    <property type="protein sequence ID" value="KAF0704268.1"/>
    <property type="molecule type" value="Genomic_DNA"/>
</dbReference>
<organism evidence="14 15">
    <name type="scientific">Aphanomyces stellatus</name>
    <dbReference type="NCBI Taxonomy" id="120398"/>
    <lineage>
        <taxon>Eukaryota</taxon>
        <taxon>Sar</taxon>
        <taxon>Stramenopiles</taxon>
        <taxon>Oomycota</taxon>
        <taxon>Saprolegniomycetes</taxon>
        <taxon>Saprolegniales</taxon>
        <taxon>Verrucalvaceae</taxon>
        <taxon>Aphanomyces</taxon>
    </lineage>
</organism>
<evidence type="ECO:0000256" key="9">
    <source>
        <dbReference type="SAM" id="SignalP"/>
    </source>
</evidence>
<dbReference type="Pfam" id="PF00089">
    <property type="entry name" value="Trypsin"/>
    <property type="match status" value="1"/>
</dbReference>
<dbReference type="GO" id="GO:0004252">
    <property type="term" value="F:serine-type endopeptidase activity"/>
    <property type="evidence" value="ECO:0007669"/>
    <property type="project" value="InterPro"/>
</dbReference>
<feature type="domain" description="Peptidase S1" evidence="10">
    <location>
        <begin position="23"/>
        <end position="245"/>
    </location>
</feature>
<gene>
    <name evidence="14" type="primary">Aste57867_7397</name>
    <name evidence="13" type="synonym">Aste57867_3884</name>
    <name evidence="12" type="ORF">As57867_003873</name>
    <name evidence="11" type="ORF">As57867_007371</name>
    <name evidence="13" type="ORF">ASTE57867_3884</name>
    <name evidence="14" type="ORF">ASTE57867_7397</name>
</gene>
<dbReference type="PROSITE" id="PS00134">
    <property type="entry name" value="TRYPSIN_HIS"/>
    <property type="match status" value="1"/>
</dbReference>
<dbReference type="FunFam" id="2.40.10.10:FF:000002">
    <property type="entry name" value="Transmembrane protease serine"/>
    <property type="match status" value="1"/>
</dbReference>
<keyword evidence="6" id="KW-0378">Hydrolase</keyword>
<keyword evidence="6" id="KW-0645">Protease</keyword>
<dbReference type="Gene3D" id="2.40.10.10">
    <property type="entry name" value="Trypsin-like serine proteases"/>
    <property type="match status" value="1"/>
</dbReference>
<dbReference type="InterPro" id="IPR018114">
    <property type="entry name" value="TRYPSIN_HIS"/>
</dbReference>
<keyword evidence="5" id="KW-0325">Glycoprotein</keyword>
<dbReference type="InterPro" id="IPR043504">
    <property type="entry name" value="Peptidase_S1_PA_chymotrypsin"/>
</dbReference>
<keyword evidence="6" id="KW-0720">Serine protease</keyword>
<keyword evidence="2 9" id="KW-0732">Signal</keyword>
<dbReference type="PRINTS" id="PR00722">
    <property type="entry name" value="CHYMOTRYPSIN"/>
</dbReference>
<keyword evidence="8" id="KW-1133">Transmembrane helix</keyword>
<dbReference type="Proteomes" id="UP000332933">
    <property type="component" value="Unassembled WGS sequence"/>
</dbReference>
<evidence type="ECO:0000313" key="15">
    <source>
        <dbReference type="Proteomes" id="UP000332933"/>
    </source>
</evidence>
<dbReference type="InterPro" id="IPR001254">
    <property type="entry name" value="Trypsin_dom"/>
</dbReference>
<dbReference type="PANTHER" id="PTHR24276:SF98">
    <property type="entry name" value="FI18310P1-RELATED"/>
    <property type="match status" value="1"/>
</dbReference>
<keyword evidence="8" id="KW-0472">Membrane</keyword>
<dbReference type="OrthoDB" id="93664at2759"/>
<dbReference type="EMBL" id="VJMH01000799">
    <property type="protein sequence ID" value="KAF0714412.1"/>
    <property type="molecule type" value="Genomic_DNA"/>
</dbReference>
<evidence type="ECO:0000256" key="3">
    <source>
        <dbReference type="ARBA" id="ARBA00023026"/>
    </source>
</evidence>
<name>A0A485KIA6_9STRA</name>
<evidence type="ECO:0000259" key="10">
    <source>
        <dbReference type="PROSITE" id="PS50240"/>
    </source>
</evidence>
<evidence type="ECO:0000256" key="4">
    <source>
        <dbReference type="ARBA" id="ARBA00023157"/>
    </source>
</evidence>
<keyword evidence="15" id="KW-1185">Reference proteome</keyword>
<keyword evidence="4" id="KW-1015">Disulfide bond</keyword>
<dbReference type="InterPro" id="IPR050430">
    <property type="entry name" value="Peptidase_S1"/>
</dbReference>
<dbReference type="PANTHER" id="PTHR24276">
    <property type="entry name" value="POLYSERASE-RELATED"/>
    <property type="match status" value="1"/>
</dbReference>
<proteinExistence type="inferred from homology"/>
<evidence type="ECO:0000313" key="13">
    <source>
        <dbReference type="EMBL" id="VFT81029.1"/>
    </source>
</evidence>